<dbReference type="RefSeq" id="XP_038047310.1">
    <property type="nucleotide sequence ID" value="XM_038191382.1"/>
</dbReference>
<dbReference type="PRINTS" id="PR00492">
    <property type="entry name" value="RHOGDI"/>
</dbReference>
<evidence type="ECO:0000256" key="4">
    <source>
        <dbReference type="ARBA" id="ARBA00053735"/>
    </source>
</evidence>
<dbReference type="OMA" id="HPDHHDE"/>
<dbReference type="PANTHER" id="PTHR10980:SF3">
    <property type="entry name" value="LD16419P"/>
    <property type="match status" value="1"/>
</dbReference>
<dbReference type="GO" id="GO:0016020">
    <property type="term" value="C:membrane"/>
    <property type="evidence" value="ECO:0007669"/>
    <property type="project" value="TreeGrafter"/>
</dbReference>
<name>A0A913Z8W7_PATMI</name>
<evidence type="ECO:0000256" key="5">
    <source>
        <dbReference type="ARBA" id="ARBA00073845"/>
    </source>
</evidence>
<keyword evidence="8" id="KW-1185">Reference proteome</keyword>
<proteinExistence type="inferred from homology"/>
<dbReference type="GO" id="GO:0007266">
    <property type="term" value="P:Rho protein signal transduction"/>
    <property type="evidence" value="ECO:0007669"/>
    <property type="project" value="InterPro"/>
</dbReference>
<evidence type="ECO:0000313" key="7">
    <source>
        <dbReference type="EnsemblMetazoa" id="XP_038047310.1"/>
    </source>
</evidence>
<dbReference type="GeneID" id="119721348"/>
<dbReference type="FunFam" id="2.70.50.30:FF:000001">
    <property type="entry name" value="Rho GDP-dissociation inhibitor 1"/>
    <property type="match status" value="1"/>
</dbReference>
<dbReference type="AlphaFoldDB" id="A0A913Z8W7"/>
<dbReference type="PANTHER" id="PTHR10980">
    <property type="entry name" value="RHO GDP-DISSOCIATION INHIBITOR"/>
    <property type="match status" value="1"/>
</dbReference>
<keyword evidence="3" id="KW-0963">Cytoplasm</keyword>
<dbReference type="Pfam" id="PF02115">
    <property type="entry name" value="Rho_GDI"/>
    <property type="match status" value="1"/>
</dbReference>
<dbReference type="OrthoDB" id="1683373at2759"/>
<dbReference type="InterPro" id="IPR024792">
    <property type="entry name" value="RhoGDI_dom_sf"/>
</dbReference>
<dbReference type="Gene3D" id="2.70.50.30">
    <property type="entry name" value="Coagulation Factor XIII, subunit A, domain 1"/>
    <property type="match status" value="1"/>
</dbReference>
<dbReference type="Proteomes" id="UP000887568">
    <property type="component" value="Unplaced"/>
</dbReference>
<evidence type="ECO:0000256" key="1">
    <source>
        <dbReference type="ARBA" id="ARBA00004496"/>
    </source>
</evidence>
<dbReference type="EnsemblMetazoa" id="XM_038191383.1">
    <property type="protein sequence ID" value="XP_038047311.1"/>
    <property type="gene ID" value="LOC119721348"/>
</dbReference>
<sequence length="200" mass="22303">MADEPEAVPAQGDEVDDAAALTPGYKAPEFKSVQAIQELDADDESLVKYKKALLAGAENVLDEGGPNVLVKAMVFAPVNHAEIPLDLTGDLSKFKGKPFVVKEGISYRIQIKFRVQREIVSGLRYAYTVYRKGLKVDKGNLMVGSYGPLTDQHVFKTPVEEAPSGMLLRGTYIVKSRFTDDDKNIYLEWDWSFAIKKDWE</sequence>
<comment type="similarity">
    <text evidence="2">Belongs to the Rho GDI family.</text>
</comment>
<comment type="subcellular location">
    <subcellularLocation>
        <location evidence="1">Cytoplasm</location>
    </subcellularLocation>
</comment>
<accession>A0A913Z8W7</accession>
<dbReference type="GO" id="GO:0005829">
    <property type="term" value="C:cytosol"/>
    <property type="evidence" value="ECO:0007669"/>
    <property type="project" value="TreeGrafter"/>
</dbReference>
<dbReference type="RefSeq" id="XP_038047311.1">
    <property type="nucleotide sequence ID" value="XM_038191383.1"/>
</dbReference>
<dbReference type="InterPro" id="IPR014756">
    <property type="entry name" value="Ig_E-set"/>
</dbReference>
<evidence type="ECO:0000313" key="8">
    <source>
        <dbReference type="Proteomes" id="UP000887568"/>
    </source>
</evidence>
<dbReference type="InterPro" id="IPR000406">
    <property type="entry name" value="Rho_GDI"/>
</dbReference>
<dbReference type="EnsemblMetazoa" id="XM_038191382.1">
    <property type="protein sequence ID" value="XP_038047310.1"/>
    <property type="gene ID" value="LOC119721348"/>
</dbReference>
<protein>
    <recommendedName>
        <fullName evidence="5">Rho GDP-dissociation inhibitor 3</fullName>
    </recommendedName>
    <alternativeName>
        <fullName evidence="6">Rho-GDI gamma</fullName>
    </alternativeName>
</protein>
<comment type="function">
    <text evidence="4">Inhibits GDP/GTP exchange reaction of RhoB. Interacts specifically with the GDP- and GTP-bound forms of post-translationally processed Rhob and Rhog proteins, both of which show a growth-regulated expression in mammalian cells. Stimulates the release of the GDP-bound but not the GTP-bound RhoB protein. Also inhibits the GDP/GTP exchange of RhoB but shows less ability to inhibit the dissociation of prebound GTP.</text>
</comment>
<dbReference type="SUPFAM" id="SSF81296">
    <property type="entry name" value="E set domains"/>
    <property type="match status" value="1"/>
</dbReference>
<evidence type="ECO:0000256" key="2">
    <source>
        <dbReference type="ARBA" id="ARBA00009758"/>
    </source>
</evidence>
<evidence type="ECO:0000256" key="3">
    <source>
        <dbReference type="ARBA" id="ARBA00022490"/>
    </source>
</evidence>
<evidence type="ECO:0000256" key="6">
    <source>
        <dbReference type="ARBA" id="ARBA00080671"/>
    </source>
</evidence>
<organism evidence="7 8">
    <name type="scientific">Patiria miniata</name>
    <name type="common">Bat star</name>
    <name type="synonym">Asterina miniata</name>
    <dbReference type="NCBI Taxonomy" id="46514"/>
    <lineage>
        <taxon>Eukaryota</taxon>
        <taxon>Metazoa</taxon>
        <taxon>Echinodermata</taxon>
        <taxon>Eleutherozoa</taxon>
        <taxon>Asterozoa</taxon>
        <taxon>Asteroidea</taxon>
        <taxon>Valvatacea</taxon>
        <taxon>Valvatida</taxon>
        <taxon>Asterinidae</taxon>
        <taxon>Patiria</taxon>
    </lineage>
</organism>
<reference evidence="7" key="1">
    <citation type="submission" date="2022-11" db="UniProtKB">
        <authorList>
            <consortium name="EnsemblMetazoa"/>
        </authorList>
    </citation>
    <scope>IDENTIFICATION</scope>
</reference>
<dbReference type="GO" id="GO:0005094">
    <property type="term" value="F:Rho GDP-dissociation inhibitor activity"/>
    <property type="evidence" value="ECO:0007669"/>
    <property type="project" value="InterPro"/>
</dbReference>